<dbReference type="GO" id="GO:0006805">
    <property type="term" value="P:xenobiotic metabolic process"/>
    <property type="evidence" value="ECO:0007669"/>
    <property type="project" value="TreeGrafter"/>
</dbReference>
<gene>
    <name evidence="4" type="ORF">chiPu_0021094</name>
</gene>
<evidence type="ECO:0000256" key="3">
    <source>
        <dbReference type="ARBA" id="ARBA00023004"/>
    </source>
</evidence>
<keyword evidence="2" id="KW-0479">Metal-binding</keyword>
<comment type="caution">
    <text evidence="4">The sequence shown here is derived from an EMBL/GenBank/DDBJ whole genome shotgun (WGS) entry which is preliminary data.</text>
</comment>
<dbReference type="GO" id="GO:0005506">
    <property type="term" value="F:iron ion binding"/>
    <property type="evidence" value="ECO:0007669"/>
    <property type="project" value="InterPro"/>
</dbReference>
<keyword evidence="5" id="KW-1185">Reference proteome</keyword>
<dbReference type="Gene3D" id="1.10.630.10">
    <property type="entry name" value="Cytochrome P450"/>
    <property type="match status" value="1"/>
</dbReference>
<dbReference type="InterPro" id="IPR001128">
    <property type="entry name" value="Cyt_P450"/>
</dbReference>
<dbReference type="Pfam" id="PF00067">
    <property type="entry name" value="p450"/>
    <property type="match status" value="1"/>
</dbReference>
<dbReference type="PANTHER" id="PTHR24300:SF375">
    <property type="entry name" value="CYTOCHROME P450 FAMILY"/>
    <property type="match status" value="1"/>
</dbReference>
<dbReference type="PANTHER" id="PTHR24300">
    <property type="entry name" value="CYTOCHROME P450 508A4-RELATED"/>
    <property type="match status" value="1"/>
</dbReference>
<accession>A0A401RN77</accession>
<evidence type="ECO:0000256" key="1">
    <source>
        <dbReference type="ARBA" id="ARBA00010617"/>
    </source>
</evidence>
<dbReference type="GO" id="GO:0016712">
    <property type="term" value="F:oxidoreductase activity, acting on paired donors, with incorporation or reduction of molecular oxygen, reduced flavin or flavoprotein as one donor, and incorporation of one atom of oxygen"/>
    <property type="evidence" value="ECO:0007669"/>
    <property type="project" value="TreeGrafter"/>
</dbReference>
<protein>
    <submittedName>
        <fullName evidence="4">Uncharacterized protein</fullName>
    </submittedName>
</protein>
<keyword evidence="3" id="KW-0408">Iron</keyword>
<sequence>MPTLSYLSQGVAFSNGKLWRENRKFVISALRDFGMGKKSIEDRISEEASFLVNVFESHKEKLTLKSFENGNRPEQRVMCIVLSECRNRCSGRSDLLQSH</sequence>
<reference evidence="4 5" key="1">
    <citation type="journal article" date="2018" name="Nat. Ecol. Evol.">
        <title>Shark genomes provide insights into elasmobranch evolution and the origin of vertebrates.</title>
        <authorList>
            <person name="Hara Y"/>
            <person name="Yamaguchi K"/>
            <person name="Onimaru K"/>
            <person name="Kadota M"/>
            <person name="Koyanagi M"/>
            <person name="Keeley SD"/>
            <person name="Tatsumi K"/>
            <person name="Tanaka K"/>
            <person name="Motone F"/>
            <person name="Kageyama Y"/>
            <person name="Nozu R"/>
            <person name="Adachi N"/>
            <person name="Nishimura O"/>
            <person name="Nakagawa R"/>
            <person name="Tanegashima C"/>
            <person name="Kiyatake I"/>
            <person name="Matsumoto R"/>
            <person name="Murakumo K"/>
            <person name="Nishida K"/>
            <person name="Terakita A"/>
            <person name="Kuratani S"/>
            <person name="Sato K"/>
            <person name="Hyodo S Kuraku.S."/>
        </authorList>
    </citation>
    <scope>NUCLEOTIDE SEQUENCE [LARGE SCALE GENOMIC DNA]</scope>
</reference>
<evidence type="ECO:0000313" key="4">
    <source>
        <dbReference type="EMBL" id="GCC19602.1"/>
    </source>
</evidence>
<organism evidence="4 5">
    <name type="scientific">Chiloscyllium punctatum</name>
    <name type="common">Brownbanded bambooshark</name>
    <name type="synonym">Hemiscyllium punctatum</name>
    <dbReference type="NCBI Taxonomy" id="137246"/>
    <lineage>
        <taxon>Eukaryota</taxon>
        <taxon>Metazoa</taxon>
        <taxon>Chordata</taxon>
        <taxon>Craniata</taxon>
        <taxon>Vertebrata</taxon>
        <taxon>Chondrichthyes</taxon>
        <taxon>Elasmobranchii</taxon>
        <taxon>Galeomorphii</taxon>
        <taxon>Galeoidea</taxon>
        <taxon>Orectolobiformes</taxon>
        <taxon>Hemiscylliidae</taxon>
        <taxon>Chiloscyllium</taxon>
    </lineage>
</organism>
<dbReference type="GO" id="GO:0006082">
    <property type="term" value="P:organic acid metabolic process"/>
    <property type="evidence" value="ECO:0007669"/>
    <property type="project" value="TreeGrafter"/>
</dbReference>
<proteinExistence type="inferred from homology"/>
<evidence type="ECO:0000313" key="5">
    <source>
        <dbReference type="Proteomes" id="UP000287033"/>
    </source>
</evidence>
<dbReference type="STRING" id="137246.A0A401RN77"/>
<dbReference type="SUPFAM" id="SSF48264">
    <property type="entry name" value="Cytochrome P450"/>
    <property type="match status" value="1"/>
</dbReference>
<dbReference type="AlphaFoldDB" id="A0A401RN77"/>
<dbReference type="GO" id="GO:0020037">
    <property type="term" value="F:heme binding"/>
    <property type="evidence" value="ECO:0007669"/>
    <property type="project" value="InterPro"/>
</dbReference>
<evidence type="ECO:0000256" key="2">
    <source>
        <dbReference type="ARBA" id="ARBA00022723"/>
    </source>
</evidence>
<dbReference type="GO" id="GO:0005737">
    <property type="term" value="C:cytoplasm"/>
    <property type="evidence" value="ECO:0007669"/>
    <property type="project" value="TreeGrafter"/>
</dbReference>
<dbReference type="InterPro" id="IPR036396">
    <property type="entry name" value="Cyt_P450_sf"/>
</dbReference>
<dbReference type="InterPro" id="IPR050182">
    <property type="entry name" value="Cytochrome_P450_fam2"/>
</dbReference>
<comment type="similarity">
    <text evidence="1">Belongs to the cytochrome P450 family.</text>
</comment>
<dbReference type="EMBL" id="BEZZ01003347">
    <property type="protein sequence ID" value="GCC19602.1"/>
    <property type="molecule type" value="Genomic_DNA"/>
</dbReference>
<dbReference type="OrthoDB" id="1055148at2759"/>
<dbReference type="Proteomes" id="UP000287033">
    <property type="component" value="Unassembled WGS sequence"/>
</dbReference>
<name>A0A401RN77_CHIPU</name>